<name>A0A1V9Z8G5_ACHHY</name>
<dbReference type="AlphaFoldDB" id="A0A1V9Z8G5"/>
<dbReference type="Pfam" id="PF02493">
    <property type="entry name" value="MORN"/>
    <property type="match status" value="8"/>
</dbReference>
<evidence type="ECO:0000256" key="1">
    <source>
        <dbReference type="ARBA" id="ARBA00022737"/>
    </source>
</evidence>
<dbReference type="OrthoDB" id="270720at2759"/>
<dbReference type="SUPFAM" id="SSF82185">
    <property type="entry name" value="Histone H3 K4-specific methyltransferase SET7/9 N-terminal domain"/>
    <property type="match status" value="3"/>
</dbReference>
<keyword evidence="2" id="KW-0808">Transferase</keyword>
<keyword evidence="1" id="KW-0677">Repeat</keyword>
<comment type="caution">
    <text evidence="2">The sequence shown here is derived from an EMBL/GenBank/DDBJ whole genome shotgun (WGS) entry which is preliminary data.</text>
</comment>
<dbReference type="STRING" id="1202772.A0A1V9Z8G5"/>
<evidence type="ECO:0000313" key="3">
    <source>
        <dbReference type="Proteomes" id="UP000243579"/>
    </source>
</evidence>
<evidence type="ECO:0000313" key="2">
    <source>
        <dbReference type="EMBL" id="OQR94269.1"/>
    </source>
</evidence>
<dbReference type="InterPro" id="IPR003409">
    <property type="entry name" value="MORN"/>
</dbReference>
<dbReference type="SMART" id="SM00698">
    <property type="entry name" value="MORN"/>
    <property type="match status" value="8"/>
</dbReference>
<organism evidence="2 3">
    <name type="scientific">Achlya hypogyna</name>
    <name type="common">Oomycete</name>
    <name type="synonym">Protoachlya hypogyna</name>
    <dbReference type="NCBI Taxonomy" id="1202772"/>
    <lineage>
        <taxon>Eukaryota</taxon>
        <taxon>Sar</taxon>
        <taxon>Stramenopiles</taxon>
        <taxon>Oomycota</taxon>
        <taxon>Saprolegniomycetes</taxon>
        <taxon>Saprolegniales</taxon>
        <taxon>Achlyaceae</taxon>
        <taxon>Achlya</taxon>
    </lineage>
</organism>
<reference evidence="2 3" key="1">
    <citation type="journal article" date="2014" name="Genome Biol. Evol.">
        <title>The secreted proteins of Achlya hypogyna and Thraustotheca clavata identify the ancestral oomycete secretome and reveal gene acquisitions by horizontal gene transfer.</title>
        <authorList>
            <person name="Misner I."/>
            <person name="Blouin N."/>
            <person name="Leonard G."/>
            <person name="Richards T.A."/>
            <person name="Lane C.E."/>
        </authorList>
    </citation>
    <scope>NUCLEOTIDE SEQUENCE [LARGE SCALE GENOMIC DNA]</scope>
    <source>
        <strain evidence="2 3">ATCC 48635</strain>
    </source>
</reference>
<dbReference type="GO" id="GO:0016301">
    <property type="term" value="F:kinase activity"/>
    <property type="evidence" value="ECO:0007669"/>
    <property type="project" value="UniProtKB-KW"/>
</dbReference>
<dbReference type="Gene3D" id="2.20.110.10">
    <property type="entry name" value="Histone H3 K4-specific methyltransferase SET7/9 N-terminal domain"/>
    <property type="match status" value="3"/>
</dbReference>
<keyword evidence="2" id="KW-0418">Kinase</keyword>
<keyword evidence="3" id="KW-1185">Reference proteome</keyword>
<accession>A0A1V9Z8G5</accession>
<dbReference type="PANTHER" id="PTHR23084:SF263">
    <property type="entry name" value="MORN REPEAT-CONTAINING PROTEIN 1"/>
    <property type="match status" value="1"/>
</dbReference>
<dbReference type="Proteomes" id="UP000243579">
    <property type="component" value="Unassembled WGS sequence"/>
</dbReference>
<proteinExistence type="predicted"/>
<protein>
    <submittedName>
        <fullName evidence="2">Phosphatidylinositol-4-phosphate 5-kinase</fullName>
    </submittedName>
</protein>
<dbReference type="EMBL" id="JNBR01000367">
    <property type="protein sequence ID" value="OQR94269.1"/>
    <property type="molecule type" value="Genomic_DNA"/>
</dbReference>
<sequence>MTAIAPVRLPGLTERPLIEIQEQIPVYEGKESNGLRTGVGKLVFANGDTYVGDFAEGYRHGKGVFTYDHGTREYDGDWKLSLRHGKGKETWRRGAVTAFSYEGDFYRGQPHGYGIERKPQAVYAGDFARGVKEGTGRMVWANGDSYDGQWRDGRLCGLGKLVTRAGVASRLHRFVRHADGSSYDGHWVHGLRHGRGKAVSKDEVYDGLWKEGLRHGEGTVVVNAHQRSGVWDKGVRIKWTTPEKLIK</sequence>
<dbReference type="PANTHER" id="PTHR23084">
    <property type="entry name" value="PHOSPHATIDYLINOSITOL-4-PHOSPHATE 5-KINASE RELATED"/>
    <property type="match status" value="1"/>
</dbReference>
<gene>
    <name evidence="2" type="ORF">ACHHYP_01545</name>
</gene>